<evidence type="ECO:0000313" key="3">
    <source>
        <dbReference type="Proteomes" id="UP001254813"/>
    </source>
</evidence>
<comment type="caution">
    <text evidence="2">The sequence shown here is derived from an EMBL/GenBank/DDBJ whole genome shotgun (WGS) entry which is preliminary data.</text>
</comment>
<feature type="transmembrane region" description="Helical" evidence="1">
    <location>
        <begin position="12"/>
        <end position="30"/>
    </location>
</feature>
<keyword evidence="3" id="KW-1185">Reference proteome</keyword>
<accession>A0ABU2G7Z1</accession>
<proteinExistence type="predicted"/>
<name>A0ABU2G7Z1_9EURY</name>
<dbReference type="Pfam" id="PF24377">
    <property type="entry name" value="DUF7533"/>
    <property type="match status" value="1"/>
</dbReference>
<organism evidence="2 3">
    <name type="scientific">Halogeometricum luteum</name>
    <dbReference type="NCBI Taxonomy" id="2950537"/>
    <lineage>
        <taxon>Archaea</taxon>
        <taxon>Methanobacteriati</taxon>
        <taxon>Methanobacteriota</taxon>
        <taxon>Stenosarchaea group</taxon>
        <taxon>Halobacteria</taxon>
        <taxon>Halobacteriales</taxon>
        <taxon>Haloferacaceae</taxon>
        <taxon>Halogeometricum</taxon>
    </lineage>
</organism>
<keyword evidence="1" id="KW-1133">Transmembrane helix</keyword>
<evidence type="ECO:0000256" key="1">
    <source>
        <dbReference type="SAM" id="Phobius"/>
    </source>
</evidence>
<feature type="transmembrane region" description="Helical" evidence="1">
    <location>
        <begin position="36"/>
        <end position="54"/>
    </location>
</feature>
<protein>
    <submittedName>
        <fullName evidence="2">Uncharacterized protein</fullName>
    </submittedName>
</protein>
<dbReference type="EMBL" id="JAMQOQ010000006">
    <property type="protein sequence ID" value="MDS0296383.1"/>
    <property type="molecule type" value="Genomic_DNA"/>
</dbReference>
<reference evidence="2 3" key="1">
    <citation type="submission" date="2022-06" db="EMBL/GenBank/DDBJ databases">
        <title>Halogeometricum sp. a new haloarchaeum isolate from saline soil.</title>
        <authorList>
            <person name="Strakova D."/>
            <person name="Galisteo C."/>
            <person name="Sanchez-Porro C."/>
            <person name="Ventosa A."/>
        </authorList>
    </citation>
    <scope>NUCLEOTIDE SEQUENCE [LARGE SCALE GENOMIC DNA]</scope>
    <source>
        <strain evidence="3">S3BR25-2</strain>
    </source>
</reference>
<keyword evidence="1" id="KW-0812">Transmembrane</keyword>
<keyword evidence="1" id="KW-0472">Membrane</keyword>
<sequence>MRLGIIGTIQLAATLIFAVPLGIFGLNAFLDGQRLLGGGLLAVAVLMVVLPRMVTTPGDIPSKVAESVVGKAVKTPDDEEK</sequence>
<gene>
    <name evidence="2" type="ORF">NDI79_19605</name>
</gene>
<dbReference type="RefSeq" id="WP_310930398.1">
    <property type="nucleotide sequence ID" value="NZ_JAMQOQ010000006.1"/>
</dbReference>
<dbReference type="InterPro" id="IPR055955">
    <property type="entry name" value="DUF7533"/>
</dbReference>
<evidence type="ECO:0000313" key="2">
    <source>
        <dbReference type="EMBL" id="MDS0296383.1"/>
    </source>
</evidence>
<dbReference type="Proteomes" id="UP001254813">
    <property type="component" value="Unassembled WGS sequence"/>
</dbReference>